<dbReference type="GO" id="GO:0032222">
    <property type="term" value="P:regulation of synaptic transmission, cholinergic"/>
    <property type="evidence" value="ECO:0007669"/>
    <property type="project" value="InterPro"/>
</dbReference>
<dbReference type="Proteomes" id="UP000036681">
    <property type="component" value="Unplaced"/>
</dbReference>
<protein>
    <submittedName>
        <fullName evidence="4">Protein quiver</fullName>
    </submittedName>
</protein>
<reference evidence="4" key="1">
    <citation type="submission" date="2017-02" db="UniProtKB">
        <authorList>
            <consortium name="WormBaseParasite"/>
        </authorList>
    </citation>
    <scope>IDENTIFICATION</scope>
</reference>
<evidence type="ECO:0000313" key="4">
    <source>
        <dbReference type="WBParaSite" id="ALUE_0001075301-mRNA-1"/>
    </source>
</evidence>
<evidence type="ECO:0000256" key="2">
    <source>
        <dbReference type="ARBA" id="ARBA00023180"/>
    </source>
</evidence>
<dbReference type="SUPFAM" id="SSF57302">
    <property type="entry name" value="Snake toxin-like"/>
    <property type="match status" value="1"/>
</dbReference>
<name>A0A0M3I2L2_ASCLU</name>
<sequence length="136" mass="15080">MIANYETAQILIIYMTAAAGITCYECFSTAGKECKFTSSTCSYGFFGCIKIAIYSGGVDKFGNYYDQESRIITMNRGCTVLPLGGVDACQQQSLLGYRIVTCYCFTDFCNGSTRSLHVSLKKSILLTSIFLLYRFV</sequence>
<accession>A0A0M3I2L2</accession>
<keyword evidence="2" id="KW-0325">Glycoprotein</keyword>
<dbReference type="WBParaSite" id="ALUE_0001075301-mRNA-1">
    <property type="protein sequence ID" value="ALUE_0001075301-mRNA-1"/>
    <property type="gene ID" value="ALUE_0001075301"/>
</dbReference>
<organism evidence="3 4">
    <name type="scientific">Ascaris lumbricoides</name>
    <name type="common">Giant roundworm</name>
    <dbReference type="NCBI Taxonomy" id="6252"/>
    <lineage>
        <taxon>Eukaryota</taxon>
        <taxon>Metazoa</taxon>
        <taxon>Ecdysozoa</taxon>
        <taxon>Nematoda</taxon>
        <taxon>Chromadorea</taxon>
        <taxon>Rhabditida</taxon>
        <taxon>Spirurina</taxon>
        <taxon>Ascaridomorpha</taxon>
        <taxon>Ascaridoidea</taxon>
        <taxon>Ascarididae</taxon>
        <taxon>Ascaris</taxon>
    </lineage>
</organism>
<proteinExistence type="predicted"/>
<dbReference type="InterPro" id="IPR031424">
    <property type="entry name" value="QVR-like"/>
</dbReference>
<dbReference type="Pfam" id="PF17064">
    <property type="entry name" value="QVR"/>
    <property type="match status" value="1"/>
</dbReference>
<dbReference type="CDD" id="cd00117">
    <property type="entry name" value="TFP"/>
    <property type="match status" value="1"/>
</dbReference>
<evidence type="ECO:0000313" key="3">
    <source>
        <dbReference type="Proteomes" id="UP000036681"/>
    </source>
</evidence>
<dbReference type="InterPro" id="IPR045860">
    <property type="entry name" value="Snake_toxin-like_sf"/>
</dbReference>
<dbReference type="GO" id="GO:0030431">
    <property type="term" value="P:sleep"/>
    <property type="evidence" value="ECO:0007669"/>
    <property type="project" value="InterPro"/>
</dbReference>
<keyword evidence="3" id="KW-1185">Reference proteome</keyword>
<evidence type="ECO:0000256" key="1">
    <source>
        <dbReference type="ARBA" id="ARBA00022729"/>
    </source>
</evidence>
<keyword evidence="1" id="KW-0732">Signal</keyword>
<dbReference type="AlphaFoldDB" id="A0A0M3I2L2"/>